<dbReference type="KEGG" id="aara:120901372"/>
<dbReference type="RefSeq" id="XP_040165179.1">
    <property type="nucleotide sequence ID" value="XM_040309245.1"/>
</dbReference>
<reference evidence="5" key="1">
    <citation type="submission" date="2013-03" db="EMBL/GenBank/DDBJ databases">
        <title>The Genome Sequence of Anopheles arabiensis DONG5_A.</title>
        <authorList>
            <consortium name="The Broad Institute Genomics Platform"/>
            <person name="Neafsey D.E."/>
            <person name="Howell P."/>
            <person name="Walker B."/>
            <person name="Young S.K."/>
            <person name="Zeng Q."/>
            <person name="Gargeya S."/>
            <person name="Fitzgerald M."/>
            <person name="Haas B."/>
            <person name="Abouelleil A."/>
            <person name="Allen A.W."/>
            <person name="Alvarado L."/>
            <person name="Arachchi H.M."/>
            <person name="Berlin A.M."/>
            <person name="Chapman S.B."/>
            <person name="Gainer-Dewar J."/>
            <person name="Goldberg J."/>
            <person name="Griggs A."/>
            <person name="Gujja S."/>
            <person name="Hansen M."/>
            <person name="Howarth C."/>
            <person name="Imamovic A."/>
            <person name="Ireland A."/>
            <person name="Larimer J."/>
            <person name="McCowan C."/>
            <person name="Murphy C."/>
            <person name="Pearson M."/>
            <person name="Poon T.W."/>
            <person name="Priest M."/>
            <person name="Roberts A."/>
            <person name="Saif S."/>
            <person name="Shea T."/>
            <person name="Sisk P."/>
            <person name="Sykes S."/>
            <person name="Wortman J."/>
            <person name="Nusbaum C."/>
            <person name="Birren B."/>
        </authorList>
    </citation>
    <scope>NUCLEOTIDE SEQUENCE [LARGE SCALE GENOMIC DNA]</scope>
    <source>
        <strain evidence="5">Dongola</strain>
    </source>
</reference>
<dbReference type="PROSITE" id="PS50297">
    <property type="entry name" value="ANK_REP_REGION"/>
    <property type="match status" value="6"/>
</dbReference>
<feature type="repeat" description="ANK" evidence="3">
    <location>
        <begin position="1490"/>
        <end position="1522"/>
    </location>
</feature>
<feature type="repeat" description="ANK" evidence="3">
    <location>
        <begin position="1556"/>
        <end position="1588"/>
    </location>
</feature>
<evidence type="ECO:0000256" key="2">
    <source>
        <dbReference type="ARBA" id="ARBA00023043"/>
    </source>
</evidence>
<dbReference type="Pfam" id="PF13637">
    <property type="entry name" value="Ank_4"/>
    <property type="match status" value="1"/>
</dbReference>
<proteinExistence type="predicted"/>
<keyword evidence="1" id="KW-0677">Repeat</keyword>
<dbReference type="Gene3D" id="1.25.40.20">
    <property type="entry name" value="Ankyrin repeat-containing domain"/>
    <property type="match status" value="5"/>
</dbReference>
<dbReference type="SMART" id="SM00248">
    <property type="entry name" value="ANK"/>
    <property type="match status" value="14"/>
</dbReference>
<dbReference type="EnsemblMetazoa" id="AARA011855-RB">
    <property type="protein sequence ID" value="AARA011855-PB"/>
    <property type="gene ID" value="AARA011855"/>
</dbReference>
<name>A0A182IE30_ANOAR</name>
<dbReference type="RefSeq" id="XP_040165181.1">
    <property type="nucleotide sequence ID" value="XM_040309247.1"/>
</dbReference>
<feature type="repeat" description="ANK" evidence="3">
    <location>
        <begin position="1427"/>
        <end position="1459"/>
    </location>
</feature>
<accession>A0A182IE30</accession>
<reference evidence="4" key="2">
    <citation type="submission" date="2022-08" db="UniProtKB">
        <authorList>
            <consortium name="EnsemblMetazoa"/>
        </authorList>
    </citation>
    <scope>IDENTIFICATION</scope>
    <source>
        <strain evidence="4">Dongola</strain>
    </source>
</reference>
<evidence type="ECO:0000256" key="3">
    <source>
        <dbReference type="PROSITE-ProRule" id="PRU00023"/>
    </source>
</evidence>
<keyword evidence="2 3" id="KW-0040">ANK repeat</keyword>
<dbReference type="PANTHER" id="PTHR24198">
    <property type="entry name" value="ANKYRIN REPEAT AND PROTEIN KINASE DOMAIN-CONTAINING PROTEIN"/>
    <property type="match status" value="1"/>
</dbReference>
<dbReference type="InterPro" id="IPR036770">
    <property type="entry name" value="Ankyrin_rpt-contain_sf"/>
</dbReference>
<evidence type="ECO:0000313" key="4">
    <source>
        <dbReference type="EnsemblMetazoa" id="AARA011855-PB"/>
    </source>
</evidence>
<dbReference type="Proteomes" id="UP000075840">
    <property type="component" value="Unassembled WGS sequence"/>
</dbReference>
<dbReference type="SUPFAM" id="SSF48403">
    <property type="entry name" value="Ankyrin repeat"/>
    <property type="match status" value="3"/>
</dbReference>
<feature type="repeat" description="ANK" evidence="3">
    <location>
        <begin position="1523"/>
        <end position="1555"/>
    </location>
</feature>
<organism evidence="4 5">
    <name type="scientific">Anopheles arabiensis</name>
    <name type="common">Mosquito</name>
    <dbReference type="NCBI Taxonomy" id="7173"/>
    <lineage>
        <taxon>Eukaryota</taxon>
        <taxon>Metazoa</taxon>
        <taxon>Ecdysozoa</taxon>
        <taxon>Arthropoda</taxon>
        <taxon>Hexapoda</taxon>
        <taxon>Insecta</taxon>
        <taxon>Pterygota</taxon>
        <taxon>Neoptera</taxon>
        <taxon>Endopterygota</taxon>
        <taxon>Diptera</taxon>
        <taxon>Nematocera</taxon>
        <taxon>Culicoidea</taxon>
        <taxon>Culicidae</taxon>
        <taxon>Anophelinae</taxon>
        <taxon>Anopheles</taxon>
    </lineage>
</organism>
<keyword evidence="5" id="KW-1185">Reference proteome</keyword>
<feature type="repeat" description="ANK" evidence="3">
    <location>
        <begin position="1360"/>
        <end position="1384"/>
    </location>
</feature>
<dbReference type="InterPro" id="IPR002110">
    <property type="entry name" value="Ankyrin_rpt"/>
</dbReference>
<evidence type="ECO:0000256" key="1">
    <source>
        <dbReference type="ARBA" id="ARBA00022737"/>
    </source>
</evidence>
<dbReference type="RefSeq" id="XP_040165180.1">
    <property type="nucleotide sequence ID" value="XM_040309246.1"/>
</dbReference>
<dbReference type="Pfam" id="PF12796">
    <property type="entry name" value="Ank_2"/>
    <property type="match status" value="5"/>
</dbReference>
<dbReference type="PANTHER" id="PTHR24198:SF165">
    <property type="entry name" value="ANKYRIN REPEAT-CONTAINING PROTEIN-RELATED"/>
    <property type="match status" value="1"/>
</dbReference>
<feature type="repeat" description="ANK" evidence="3">
    <location>
        <begin position="36"/>
        <end position="70"/>
    </location>
</feature>
<dbReference type="EnsemblMetazoa" id="AARA011855-RA">
    <property type="protein sequence ID" value="AARA011855-PA"/>
    <property type="gene ID" value="AARA011855"/>
</dbReference>
<dbReference type="VEuPathDB" id="VectorBase:AARA21_010862"/>
<protein>
    <submittedName>
        <fullName evidence="4">Uncharacterized protein</fullName>
    </submittedName>
</protein>
<evidence type="ECO:0000313" key="5">
    <source>
        <dbReference type="Proteomes" id="UP000075840"/>
    </source>
</evidence>
<sequence>MEKSLMVAIALGQYETVRAALERSSPDLDYQDAACDGNSALHLAVLAKHNKTRLIELLIEAGADCDLRNHDDLTPVELALANGSQYVAEFALSRELDGVPDEEGLRRLIRRGSVELLRIFLEKRAFDIHTKMKLFASILDELSVKGVPIERSMSVFLEYELIAHSYEGRPGGGAGSKRAAVKGKAAAGANKTEADRRVELVLSYTKYLSERYDPDNLNDLDDGFVVRLRALCECLHYLDGVERWPQLKQVPVGELSYLCGVLLAILEKSAGFEMYKLVLNKHMMVRFLRAVAEELEVLVRPSSDHHQPTVRLFQWTPQLLLDLIACIRDQKLSQYVARRQRACEALHRIATSNGPLTPADEALVQRELGRRELTTLQDSKWGVADYVAYLRSEQRTTALTVGQLWHRTHPKLRLPKRQVAYVASRRELLAKVRAARQLAELSRGKVKLLEREAAARELKGSVACRTVRRRNRAVFGRLRRTYEQVRQMHTVKQIAYYVENALVLDLDDQANASLCSMAIQRVLQYIGQVGEEATNLRRPTFARMLTNLLDHVLSPLVNTGTTPQQFDLRDNFTPHCTVGKYFLSKALTLEQVRTIQDRLKPVYRFCLYAIHIQLIEAYKSFLGTAYRLGNVTQLRSYARYIGEYNLHTLSHIKFEHVFYDERETGRIVQELKKMYLGMANELKLLSFIEKNIHFRFYHMQYHQTRLRVTLANFATVYRALKANGDFGCVRRLVHSYLRQSYQKYDISRSISISDANLALKELLRPYSSLSENEESLQVVRHLEELQRLMDPDRLFGINLGRRECASAHDPAARYGKFTRKMLQDLSAPPLSDEEFEQLHERLSRTSYGNIFLLQQRYKTVEEFFRTKGLALEAGQLQAHRKQDEELLQELFDSRVNEVVEMLEKFDCTDVETVSEAIEELPPAVQFALEYGLVELLEILATVGRIEPMHWNFQSTVLSGCRLKGFLAGGHESLVLEAVTRKSSATIFLNVLAFKQRAFQLYSGEPHTASCKSVFCWAQKYASRLQWIEQQQALFEAVRSGSINVSALRQQVQKGVAIDGQLLGALMPNESCRYGLIDAAIAGDFRAMIDLLTGVPQSSERTQLLQYLLRRTAKSHFLDERLEEMKESDHRMLVLYLCLFHGDVALFRKHLKRFNASDELHLFVNSEDHRFVRELLNGMHDYDWSRADGNGMTILHKLVNAGNLAAVEHLIGKMSRKQLNALCSMKYSALNLAARLNLLDIVRVLVGAKVSLNVMSEDEKLPVYWLIQYGNPRSVVRQTIDAATELTAFSGELCLLHRAIEYDNEDVLRYLIEECKVDPSRIYSNCNNVLHVAAGFDRCRILRYLLTLPGLRKIVNNCNLVKNSPLHVACKEGYVRSARILLEEGGASTDACGEYGLNALAFALYTNNGRLVRCLFRQEASIGGALSSDFQPINMAIRNGNLRMLELLLRRGVDVNSAPLCFINAVCAESRDIVRLLIERGARHVNHRDEFCQTALHVCVERDQVEMARDLIRAGAQINAKNRTGATPLHLAVQRGNVRLVQLLLDHKCSIDELNYNGETPLIRAVVSNNLPLVRILLNNGASIERLRNSEPPVLLYLVQENHEEVLDYLLEHYQQFDANEQDAYGNTLLYVATQHNHINIVKLLVGKYGARANPTNHKQLTPLMIARVKAYKEIFHFLEARLVEE</sequence>
<dbReference type="EMBL" id="APCN01004556">
    <property type="status" value="NOT_ANNOTATED_CDS"/>
    <property type="molecule type" value="Genomic_DNA"/>
</dbReference>
<dbReference type="GeneID" id="120901372"/>
<dbReference type="VEuPathDB" id="VectorBase:AARA011855"/>
<dbReference type="PROSITE" id="PS50088">
    <property type="entry name" value="ANK_REPEAT"/>
    <property type="match status" value="6"/>
</dbReference>